<evidence type="ECO:0000256" key="7">
    <source>
        <dbReference type="RuleBase" id="RU003619"/>
    </source>
</evidence>
<accession>A0A519BIG8</accession>
<feature type="domain" description="Small ribosomal subunit protein uS7" evidence="8">
    <location>
        <begin position="2"/>
        <end position="149"/>
    </location>
</feature>
<dbReference type="GO" id="GO:0003735">
    <property type="term" value="F:structural constituent of ribosome"/>
    <property type="evidence" value="ECO:0007669"/>
    <property type="project" value="InterPro"/>
</dbReference>
<dbReference type="PIRSF" id="PIRSF002122">
    <property type="entry name" value="RPS7p_RPS7a_RPS5e_RPS7o"/>
    <property type="match status" value="1"/>
</dbReference>
<comment type="function">
    <text evidence="6">One of the primary rRNA binding proteins, it binds directly to 16S rRNA where it nucleates assembly of the head domain of the 30S subunit. Is located at the subunit interface close to the decoding center, probably blocks exit of the E-site tRNA.</text>
</comment>
<dbReference type="FunFam" id="1.10.455.10:FF:000001">
    <property type="entry name" value="30S ribosomal protein S7"/>
    <property type="match status" value="1"/>
</dbReference>
<dbReference type="CDD" id="cd14869">
    <property type="entry name" value="uS7_Bacteria"/>
    <property type="match status" value="1"/>
</dbReference>
<evidence type="ECO:0000313" key="10">
    <source>
        <dbReference type="Proteomes" id="UP000316562"/>
    </source>
</evidence>
<proteinExistence type="inferred from homology"/>
<keyword evidence="4 6" id="KW-0689">Ribosomal protein</keyword>
<dbReference type="Pfam" id="PF00177">
    <property type="entry name" value="Ribosomal_S7"/>
    <property type="match status" value="1"/>
</dbReference>
<evidence type="ECO:0000259" key="8">
    <source>
        <dbReference type="Pfam" id="PF00177"/>
    </source>
</evidence>
<evidence type="ECO:0000256" key="1">
    <source>
        <dbReference type="ARBA" id="ARBA00007151"/>
    </source>
</evidence>
<protein>
    <recommendedName>
        <fullName evidence="6">Small ribosomal subunit protein uS7</fullName>
    </recommendedName>
</protein>
<reference evidence="9 10" key="1">
    <citation type="journal article" date="2019" name="ISME J.">
        <title>Insights into ecological role of a new deltaproteobacterial order Candidatus Acidulodesulfobacterales by metagenomics and metatranscriptomics.</title>
        <authorList>
            <person name="Tan S."/>
            <person name="Liu J."/>
            <person name="Fang Y."/>
            <person name="Hedlund B.P."/>
            <person name="Lian Z.H."/>
            <person name="Huang L.Y."/>
            <person name="Li J.T."/>
            <person name="Huang L.N."/>
            <person name="Li W.J."/>
            <person name="Jiang H.C."/>
            <person name="Dong H.L."/>
            <person name="Shu W.S."/>
        </authorList>
    </citation>
    <scope>NUCLEOTIDE SEQUENCE [LARGE SCALE GENOMIC DNA]</scope>
    <source>
        <strain evidence="9">AP2</strain>
    </source>
</reference>
<dbReference type="EMBL" id="SGBC01000001">
    <property type="protein sequence ID" value="RZD17046.1"/>
    <property type="molecule type" value="Genomic_DNA"/>
</dbReference>
<evidence type="ECO:0000256" key="2">
    <source>
        <dbReference type="ARBA" id="ARBA00022730"/>
    </source>
</evidence>
<dbReference type="GO" id="GO:0000049">
    <property type="term" value="F:tRNA binding"/>
    <property type="evidence" value="ECO:0007669"/>
    <property type="project" value="UniProtKB-UniRule"/>
</dbReference>
<comment type="similarity">
    <text evidence="1 6 7">Belongs to the universal ribosomal protein uS7 family.</text>
</comment>
<name>A0A519BIG8_ACIG2</name>
<dbReference type="GO" id="GO:0019843">
    <property type="term" value="F:rRNA binding"/>
    <property type="evidence" value="ECO:0007669"/>
    <property type="project" value="UniProtKB-UniRule"/>
</dbReference>
<keyword evidence="3 6" id="KW-0694">RNA-binding</keyword>
<dbReference type="GO" id="GO:0015935">
    <property type="term" value="C:small ribosomal subunit"/>
    <property type="evidence" value="ECO:0007669"/>
    <property type="project" value="InterPro"/>
</dbReference>
<dbReference type="PANTHER" id="PTHR11205">
    <property type="entry name" value="RIBOSOMAL PROTEIN S7"/>
    <property type="match status" value="1"/>
</dbReference>
<dbReference type="SUPFAM" id="SSF47973">
    <property type="entry name" value="Ribosomal protein S7"/>
    <property type="match status" value="1"/>
</dbReference>
<dbReference type="PROSITE" id="PS00052">
    <property type="entry name" value="RIBOSOMAL_S7"/>
    <property type="match status" value="1"/>
</dbReference>
<keyword evidence="2 6" id="KW-0699">rRNA-binding</keyword>
<evidence type="ECO:0000256" key="4">
    <source>
        <dbReference type="ARBA" id="ARBA00022980"/>
    </source>
</evidence>
<dbReference type="Gene3D" id="1.10.455.10">
    <property type="entry name" value="Ribosomal protein S7 domain"/>
    <property type="match status" value="1"/>
</dbReference>
<dbReference type="NCBIfam" id="TIGR01029">
    <property type="entry name" value="rpsG_bact"/>
    <property type="match status" value="1"/>
</dbReference>
<organism evidence="9 10">
    <name type="scientific">Acididesulfobacter guangdongensis</name>
    <dbReference type="NCBI Taxonomy" id="2597225"/>
    <lineage>
        <taxon>Bacteria</taxon>
        <taxon>Deltaproteobacteria</taxon>
        <taxon>Candidatus Acidulodesulfobacterales</taxon>
        <taxon>Candidatus Acididesulfobacter</taxon>
    </lineage>
</organism>
<comment type="subunit">
    <text evidence="6">Part of the 30S ribosomal subunit. Contacts proteins S9 and S11.</text>
</comment>
<dbReference type="InterPro" id="IPR000235">
    <property type="entry name" value="Ribosomal_uS7"/>
</dbReference>
<dbReference type="InterPro" id="IPR023798">
    <property type="entry name" value="Ribosomal_uS7_dom"/>
</dbReference>
<dbReference type="AlphaFoldDB" id="A0A519BIG8"/>
<evidence type="ECO:0000256" key="6">
    <source>
        <dbReference type="HAMAP-Rule" id="MF_00480"/>
    </source>
</evidence>
<dbReference type="Proteomes" id="UP000316562">
    <property type="component" value="Unassembled WGS sequence"/>
</dbReference>
<dbReference type="InterPro" id="IPR020606">
    <property type="entry name" value="Ribosomal_uS7_CS"/>
</dbReference>
<sequence>MSRRKRSVKRVIDGDPKFNDKVVQKFINKIMYDGKKSIAEGLFYSSLEIIQEKTKEDGFKIFKQAIDNVKPVLEVKARRVGGSNYQVPIEVRSDRKLYLAIRWIVTYARMRNEKSMEENLALEILDASNNKGGSIKKKEDTFKMAEANKAFAHFRW</sequence>
<dbReference type="InterPro" id="IPR036823">
    <property type="entry name" value="Ribosomal_uS7_dom_sf"/>
</dbReference>
<dbReference type="HAMAP" id="MF_00480_B">
    <property type="entry name" value="Ribosomal_uS7_B"/>
    <property type="match status" value="1"/>
</dbReference>
<gene>
    <name evidence="6" type="primary">rpsG</name>
    <name evidence="9" type="ORF">EVJ46_02065</name>
</gene>
<evidence type="ECO:0000313" key="9">
    <source>
        <dbReference type="EMBL" id="RZD17046.1"/>
    </source>
</evidence>
<evidence type="ECO:0000256" key="3">
    <source>
        <dbReference type="ARBA" id="ARBA00022884"/>
    </source>
</evidence>
<dbReference type="InterPro" id="IPR005717">
    <property type="entry name" value="Ribosomal_uS7_bac/org-type"/>
</dbReference>
<keyword evidence="5 6" id="KW-0687">Ribonucleoprotein</keyword>
<evidence type="ECO:0000256" key="5">
    <source>
        <dbReference type="ARBA" id="ARBA00023274"/>
    </source>
</evidence>
<comment type="caution">
    <text evidence="9">The sequence shown here is derived from an EMBL/GenBank/DDBJ whole genome shotgun (WGS) entry which is preliminary data.</text>
</comment>
<keyword evidence="6" id="KW-0820">tRNA-binding</keyword>
<dbReference type="GO" id="GO:0006412">
    <property type="term" value="P:translation"/>
    <property type="evidence" value="ECO:0007669"/>
    <property type="project" value="UniProtKB-UniRule"/>
</dbReference>